<feature type="domain" description="Carbamoyltransferase" evidence="2">
    <location>
        <begin position="9"/>
        <end position="370"/>
    </location>
</feature>
<dbReference type="PANTHER" id="PTHR34847">
    <property type="entry name" value="NODULATION PROTEIN U"/>
    <property type="match status" value="1"/>
</dbReference>
<dbReference type="CDD" id="cd24100">
    <property type="entry name" value="ASKHA_NBD_MJ1051-like_N"/>
    <property type="match status" value="1"/>
</dbReference>
<sequence length="590" mass="67103">MLKMSNRLILGIHIGHDSGAAIIKAGKILAAVNEERFIRVKHYSQVPLKSIEYCLKFADVSIRNIDAIAFSLHLSPKQYFPFLKLDKNFYKNLAKSEAQGFMKEIITNLMKILRKLGNLIFSKEFKETLKYKTTSPTYFKPFEISSNIPIYVINHHLAHAASAYYTSGFKSNGLIVTSDGIGSGGTSTAVWQAIDGEIMPLLKIGRNGSLGWFYGIITEGLGWWIGNGEGKTMGLAPYGDPEIVKKKLIPFLPIYKRGHLKREYNFSYPMTLSILDAIHWHFQESEYIKKLQQQFKREDIAAAAQNLLEKQIFELVSFWVKKLGSHYLCGAGGVFLNVKLNKYLSENLDLDEFHIFPNAGDGGLALGAALQADYEINKKSNYNAISDMYFGPEYSDDEIETILELRKIKYEKVNNLIDVCSKHLSKGKIIGWFQGRMEYGPRALGNRSILMDPRNINNKDIINKQVKFREPWRPFCPSILEDRASEYLMNSRRAPYMITSFDVFPKKIEEVPAVIHVDGTTRPQTVSNEVNLNYYNLIKNFDELTSVPMLLNTSFNVKGRPIVCNPINAIECFYNTGLDILAINKFIIEK</sequence>
<dbReference type="InterPro" id="IPR043129">
    <property type="entry name" value="ATPase_NBD"/>
</dbReference>
<evidence type="ECO:0000259" key="3">
    <source>
        <dbReference type="Pfam" id="PF16861"/>
    </source>
</evidence>
<dbReference type="EMBL" id="LAZR01005213">
    <property type="protein sequence ID" value="KKN01868.1"/>
    <property type="molecule type" value="Genomic_DNA"/>
</dbReference>
<name>A0A0F9Q960_9ZZZZ</name>
<comment type="caution">
    <text evidence="4">The sequence shown here is derived from an EMBL/GenBank/DDBJ whole genome shotgun (WGS) entry which is preliminary data.</text>
</comment>
<dbReference type="Gene3D" id="3.90.870.20">
    <property type="entry name" value="Carbamoyltransferase, C-terminal domain"/>
    <property type="match status" value="1"/>
</dbReference>
<dbReference type="SUPFAM" id="SSF53067">
    <property type="entry name" value="Actin-like ATPase domain"/>
    <property type="match status" value="1"/>
</dbReference>
<dbReference type="AlphaFoldDB" id="A0A0F9Q960"/>
<organism evidence="4">
    <name type="scientific">marine sediment metagenome</name>
    <dbReference type="NCBI Taxonomy" id="412755"/>
    <lineage>
        <taxon>unclassified sequences</taxon>
        <taxon>metagenomes</taxon>
        <taxon>ecological metagenomes</taxon>
    </lineage>
</organism>
<dbReference type="InterPro" id="IPR003696">
    <property type="entry name" value="Carbtransf_dom"/>
</dbReference>
<dbReference type="InterPro" id="IPR031730">
    <property type="entry name" value="Carbam_trans_C"/>
</dbReference>
<proteinExistence type="inferred from homology"/>
<dbReference type="Pfam" id="PF16861">
    <property type="entry name" value="Carbam_trans_C"/>
    <property type="match status" value="1"/>
</dbReference>
<dbReference type="PANTHER" id="PTHR34847:SF1">
    <property type="entry name" value="NODULATION PROTEIN U"/>
    <property type="match status" value="1"/>
</dbReference>
<comment type="similarity">
    <text evidence="1">Belongs to the NodU/CmcH family.</text>
</comment>
<evidence type="ECO:0008006" key="5">
    <source>
        <dbReference type="Google" id="ProtNLM"/>
    </source>
</evidence>
<evidence type="ECO:0000259" key="2">
    <source>
        <dbReference type="Pfam" id="PF02543"/>
    </source>
</evidence>
<feature type="domain" description="Carbamoyltransferase C-terminal" evidence="3">
    <location>
        <begin position="422"/>
        <end position="590"/>
    </location>
</feature>
<accession>A0A0F9Q960</accession>
<dbReference type="InterPro" id="IPR038152">
    <property type="entry name" value="Carbam_trans_C_sf"/>
</dbReference>
<evidence type="ECO:0000256" key="1">
    <source>
        <dbReference type="ARBA" id="ARBA00006129"/>
    </source>
</evidence>
<dbReference type="InterPro" id="IPR051338">
    <property type="entry name" value="NodU/CmcH_Carbamoyltrnsfr"/>
</dbReference>
<protein>
    <recommendedName>
        <fullName evidence="5">Carbamoyltransferase</fullName>
    </recommendedName>
</protein>
<dbReference type="Pfam" id="PF02543">
    <property type="entry name" value="Carbam_trans_N"/>
    <property type="match status" value="1"/>
</dbReference>
<dbReference type="Gene3D" id="3.30.420.40">
    <property type="match status" value="2"/>
</dbReference>
<dbReference type="GO" id="GO:0003824">
    <property type="term" value="F:catalytic activity"/>
    <property type="evidence" value="ECO:0007669"/>
    <property type="project" value="InterPro"/>
</dbReference>
<gene>
    <name evidence="4" type="ORF">LCGC14_1123400</name>
</gene>
<evidence type="ECO:0000313" key="4">
    <source>
        <dbReference type="EMBL" id="KKN01868.1"/>
    </source>
</evidence>
<reference evidence="4" key="1">
    <citation type="journal article" date="2015" name="Nature">
        <title>Complex archaea that bridge the gap between prokaryotes and eukaryotes.</title>
        <authorList>
            <person name="Spang A."/>
            <person name="Saw J.H."/>
            <person name="Jorgensen S.L."/>
            <person name="Zaremba-Niedzwiedzka K."/>
            <person name="Martijn J."/>
            <person name="Lind A.E."/>
            <person name="van Eijk R."/>
            <person name="Schleper C."/>
            <person name="Guy L."/>
            <person name="Ettema T.J."/>
        </authorList>
    </citation>
    <scope>NUCLEOTIDE SEQUENCE</scope>
</reference>